<gene>
    <name evidence="2" type="ORF">LPB301_08600</name>
</gene>
<dbReference type="Proteomes" id="UP000092612">
    <property type="component" value="Unassembled WGS sequence"/>
</dbReference>
<protein>
    <recommendedName>
        <fullName evidence="4">DUF3857 domain-containing protein</fullName>
    </recommendedName>
</protein>
<feature type="chain" id="PRO_5008615801" description="DUF3857 domain-containing protein" evidence="1">
    <location>
        <begin position="21"/>
        <end position="649"/>
    </location>
</feature>
<keyword evidence="3" id="KW-1185">Reference proteome</keyword>
<evidence type="ECO:0000313" key="2">
    <source>
        <dbReference type="EMBL" id="OBY65158.1"/>
    </source>
</evidence>
<comment type="caution">
    <text evidence="2">The sequence shown here is derived from an EMBL/GenBank/DDBJ whole genome shotgun (WGS) entry which is preliminary data.</text>
</comment>
<sequence>MKKIPLILLLIATIIVNAQAEKSSKMGQTTLGELKMKTYDKDSTAAAVVLYEHANVYLDPKNDYKTRTDYYFRIKILDKSAFDLADITLELYKEKKVLNIKAITYNSSEIGSLNRTHLAKDKIFVVNENEYWTTHRFTLPNIKEGSVIEYSYSIISPYSGISDWNFQADIPKIKSEFDAAILGNYKYNIRIVGFLKLDKNDSSIKKNCIDIEGLGPGSCRIYSFGINDIPAFKEEDYMLSKKNYMSRISFDLETYTSPRGVIEKYTTTWKEADKKLKKIFLNNQTSKKSFFKKRIPEEILTLENNLEKAKGIYTFIQNHYTWNDKYWNNEDEKVKKAFDNKVGSAGEINLSLYNALIAAEIQADLVILSTRKNGVPTKLYPVIFDYNYVIIKATINEKEYFLDATDKYLPFGEVPIRTLNGEARVINYKKESSWVTLKPRFKSTNNVTAKLTLSEDGEFSGNLLIKKRGYSAKKQREKLNLLTEDDYLEEFEEENPDVEVDNYRVNFLDELDKPLQEIYAINIMMGEDLSKKTRINPFFFDRMKENPFTLKERYYPVDFGYASKNNFSLSLEIPDSYKITQLPKEVAISLPNNGGLFVLKIVKKENIINLYTRINLNKSIYTSEEYFALKEFFNQIVIAENSYITLEKK</sequence>
<evidence type="ECO:0000256" key="1">
    <source>
        <dbReference type="SAM" id="SignalP"/>
    </source>
</evidence>
<dbReference type="EMBL" id="LSFL01000031">
    <property type="protein sequence ID" value="OBY65158.1"/>
    <property type="molecule type" value="Genomic_DNA"/>
</dbReference>
<dbReference type="STRING" id="996801.BW723_13180"/>
<accession>A0A1B8TZV7</accession>
<name>A0A1B8TZV7_9FLAO</name>
<dbReference type="RefSeq" id="WP_068360176.1">
    <property type="nucleotide sequence ID" value="NZ_CP019337.1"/>
</dbReference>
<evidence type="ECO:0008006" key="4">
    <source>
        <dbReference type="Google" id="ProtNLM"/>
    </source>
</evidence>
<feature type="signal peptide" evidence="1">
    <location>
        <begin position="1"/>
        <end position="20"/>
    </location>
</feature>
<dbReference type="KEGG" id="prn:BW723_13180"/>
<dbReference type="Gene3D" id="2.60.120.1130">
    <property type="match status" value="1"/>
</dbReference>
<organism evidence="2 3">
    <name type="scientific">Polaribacter reichenbachii</name>
    <dbReference type="NCBI Taxonomy" id="996801"/>
    <lineage>
        <taxon>Bacteria</taxon>
        <taxon>Pseudomonadati</taxon>
        <taxon>Bacteroidota</taxon>
        <taxon>Flavobacteriia</taxon>
        <taxon>Flavobacteriales</taxon>
        <taxon>Flavobacteriaceae</taxon>
    </lineage>
</organism>
<dbReference type="Gene3D" id="2.60.40.3140">
    <property type="match status" value="1"/>
</dbReference>
<proteinExistence type="predicted"/>
<dbReference type="OrthoDB" id="98874at2"/>
<reference evidence="3" key="1">
    <citation type="submission" date="2016-02" db="EMBL/GenBank/DDBJ databases">
        <title>Paenibacillus sp. LPB0068, isolated from Crassostrea gigas.</title>
        <authorList>
            <person name="Shin S.-K."/>
            <person name="Yi H."/>
        </authorList>
    </citation>
    <scope>NUCLEOTIDE SEQUENCE [LARGE SCALE GENOMIC DNA]</scope>
    <source>
        <strain evidence="3">KCTC 23969</strain>
    </source>
</reference>
<keyword evidence="1" id="KW-0732">Signal</keyword>
<evidence type="ECO:0000313" key="3">
    <source>
        <dbReference type="Proteomes" id="UP000092612"/>
    </source>
</evidence>
<dbReference type="Gene3D" id="3.10.620.30">
    <property type="match status" value="1"/>
</dbReference>
<dbReference type="AlphaFoldDB" id="A0A1B8TZV7"/>